<evidence type="ECO:0000313" key="1">
    <source>
        <dbReference type="EMBL" id="AAM87480.1"/>
    </source>
</evidence>
<name>Q8CK93_YERPE</name>
<sequence length="35" mass="3236">MLLAKGGIAASVGVGEIGGALISCGGAVFFTPLAS</sequence>
<dbReference type="KEGG" id="ypk:y3935"/>
<reference evidence="1 2" key="1">
    <citation type="journal article" date="2002" name="J. Bacteriol.">
        <title>Genome sequence of Yersinia pestis KIM.</title>
        <authorList>
            <person name="Deng W."/>
            <person name="Burland V."/>
            <person name="Plunkett G.III."/>
            <person name="Boutin A."/>
            <person name="Mayhew G.F."/>
            <person name="Liss P."/>
            <person name="Perna N.T."/>
            <person name="Rose D.J."/>
            <person name="Mau B."/>
            <person name="Zhou S."/>
            <person name="Schwartz D.C."/>
            <person name="Fetherston J.D."/>
            <person name="Lindler L.E."/>
            <person name="Brubaker R.R."/>
            <person name="Plana G.V."/>
            <person name="Straley S.C."/>
            <person name="McDonough K.A."/>
            <person name="Nilles M.L."/>
            <person name="Matson J.S."/>
            <person name="Blattner F.R."/>
            <person name="Perry R.D."/>
        </authorList>
    </citation>
    <scope>NUCLEOTIDE SEQUENCE [LARGE SCALE GENOMIC DNA]</scope>
    <source>
        <strain evidence="2">KIM10+ / Biovar Mediaevalis</strain>
    </source>
</reference>
<accession>Q8CK93</accession>
<dbReference type="AlphaFoldDB" id="Q8CK93"/>
<dbReference type="DNASU" id="1148883"/>
<protein>
    <submittedName>
        <fullName evidence="1">Uncharacterized protein</fullName>
    </submittedName>
</protein>
<proteinExistence type="predicted"/>
<dbReference type="HOGENOM" id="CLU_3368166_0_0_6"/>
<dbReference type="EMBL" id="AE009952">
    <property type="protein sequence ID" value="AAM87480.1"/>
    <property type="molecule type" value="Genomic_DNA"/>
</dbReference>
<organism evidence="1 2">
    <name type="scientific">Yersinia pestis</name>
    <dbReference type="NCBI Taxonomy" id="632"/>
    <lineage>
        <taxon>Bacteria</taxon>
        <taxon>Pseudomonadati</taxon>
        <taxon>Pseudomonadota</taxon>
        <taxon>Gammaproteobacteria</taxon>
        <taxon>Enterobacterales</taxon>
        <taxon>Yersiniaceae</taxon>
        <taxon>Yersinia</taxon>
    </lineage>
</organism>
<evidence type="ECO:0000313" key="2">
    <source>
        <dbReference type="Proteomes" id="UP000002490"/>
    </source>
</evidence>
<gene>
    <name evidence="1" type="ordered locus">y3935</name>
</gene>
<dbReference type="Proteomes" id="UP000002490">
    <property type="component" value="Chromosome"/>
</dbReference>